<dbReference type="EMBL" id="FNRI01000002">
    <property type="protein sequence ID" value="SEA25564.1"/>
    <property type="molecule type" value="Genomic_DNA"/>
</dbReference>
<dbReference type="STRING" id="1033731.SAMN05444145_102291"/>
<gene>
    <name evidence="2" type="ORF">SAMN05444145_102291</name>
</gene>
<name>A0A1H3ZQM8_9BACT</name>
<evidence type="ECO:0008006" key="4">
    <source>
        <dbReference type="Google" id="ProtNLM"/>
    </source>
</evidence>
<evidence type="ECO:0000256" key="1">
    <source>
        <dbReference type="SAM" id="SignalP"/>
    </source>
</evidence>
<dbReference type="RefSeq" id="WP_026020750.1">
    <property type="nucleotide sequence ID" value="NZ_CAEG01000012.1"/>
</dbReference>
<evidence type="ECO:0000313" key="2">
    <source>
        <dbReference type="EMBL" id="SEA25564.1"/>
    </source>
</evidence>
<dbReference type="AlphaFoldDB" id="A0A1H3ZQM8"/>
<feature type="chain" id="PRO_5010307341" description="Long-chain fatty acid transport protein" evidence="1">
    <location>
        <begin position="25"/>
        <end position="459"/>
    </location>
</feature>
<evidence type="ECO:0000313" key="3">
    <source>
        <dbReference type="Proteomes" id="UP000183253"/>
    </source>
</evidence>
<organism evidence="2 3">
    <name type="scientific">Alistipes timonensis JC136</name>
    <dbReference type="NCBI Taxonomy" id="1033731"/>
    <lineage>
        <taxon>Bacteria</taxon>
        <taxon>Pseudomonadati</taxon>
        <taxon>Bacteroidota</taxon>
        <taxon>Bacteroidia</taxon>
        <taxon>Bacteroidales</taxon>
        <taxon>Rikenellaceae</taxon>
        <taxon>Alistipes</taxon>
    </lineage>
</organism>
<reference evidence="2 3" key="1">
    <citation type="submission" date="2016-10" db="EMBL/GenBank/DDBJ databases">
        <authorList>
            <person name="de Groot N.N."/>
        </authorList>
    </citation>
    <scope>NUCLEOTIDE SEQUENCE [LARGE SCALE GENOMIC DNA]</scope>
    <source>
        <strain evidence="2 3">DSM 25383</strain>
    </source>
</reference>
<sequence>MQLKNTLIKLIVAAVAIVPAAVAAQTSSINAFSPYTMYGIGEQNTPGTLSMRSMGGAGVAMRSPGTLNLLNPAAYSAAPQKTFLFNFGLEGQNYYNSQKVAGESKSTAYNTFNFHDIAFQMPLAKKLGLGFSLTPYSSVGYRTKYYHEYDPNNPVAGNVGLIQYNYQGEGDVTEVKLGIGWEVFKNFSVGVAAQYYWGDIDRSFVMTPTPITGEGNYTSTVGLDNYSISSIKGQVGVQWTAIQTRKRILTVGAAYDFGGDLNPEVTKQLYIGDLYNTVVKGDTTHLKLVLPSQLAAGLTYQTEKWLISADYVFQNWGGRNKGYEMTGVSGKAGEQTSYKVAYTNTSTFKVGVEYTPNRYDIRRFLKRWSYRAGFRYGSYNQTFNGDRLSQYAVTAGIGIPVKLWAVSGIDVGVEYGRRGYNVADRLGLVRQQYFKFAVGFTLFAGQENGEYWFMRPKYE</sequence>
<protein>
    <recommendedName>
        <fullName evidence="4">Long-chain fatty acid transport protein</fullName>
    </recommendedName>
</protein>
<dbReference type="SUPFAM" id="SSF56935">
    <property type="entry name" value="Porins"/>
    <property type="match status" value="1"/>
</dbReference>
<dbReference type="Proteomes" id="UP000183253">
    <property type="component" value="Unassembled WGS sequence"/>
</dbReference>
<keyword evidence="1" id="KW-0732">Signal</keyword>
<feature type="signal peptide" evidence="1">
    <location>
        <begin position="1"/>
        <end position="24"/>
    </location>
</feature>
<keyword evidence="3" id="KW-1185">Reference proteome</keyword>
<accession>A0A1H3ZQM8</accession>
<proteinExistence type="predicted"/>
<dbReference type="Gene3D" id="2.40.160.60">
    <property type="entry name" value="Outer membrane protein transport protein (OMPP1/FadL/TodX)"/>
    <property type="match status" value="1"/>
</dbReference>